<dbReference type="Pfam" id="PF02469">
    <property type="entry name" value="Fasciclin"/>
    <property type="match status" value="2"/>
</dbReference>
<keyword evidence="2" id="KW-1185">Reference proteome</keyword>
<evidence type="ECO:0000313" key="2">
    <source>
        <dbReference type="Proteomes" id="UP000189703"/>
    </source>
</evidence>
<dbReference type="PANTHER" id="PTHR33985:SF17">
    <property type="entry name" value="FASCICLIN-LIKE ARABINOGALACTAN PROTEIN 20"/>
    <property type="match status" value="1"/>
</dbReference>
<dbReference type="PROSITE" id="PS50213">
    <property type="entry name" value="FAS1"/>
    <property type="match status" value="2"/>
</dbReference>
<evidence type="ECO:0000313" key="3">
    <source>
        <dbReference type="RefSeq" id="XP_010250718.1"/>
    </source>
</evidence>
<organism evidence="2 3">
    <name type="scientific">Nelumbo nucifera</name>
    <name type="common">Sacred lotus</name>
    <dbReference type="NCBI Taxonomy" id="4432"/>
    <lineage>
        <taxon>Eukaryota</taxon>
        <taxon>Viridiplantae</taxon>
        <taxon>Streptophyta</taxon>
        <taxon>Embryophyta</taxon>
        <taxon>Tracheophyta</taxon>
        <taxon>Spermatophyta</taxon>
        <taxon>Magnoliopsida</taxon>
        <taxon>Proteales</taxon>
        <taxon>Nelumbonaceae</taxon>
        <taxon>Nelumbo</taxon>
    </lineage>
</organism>
<protein>
    <submittedName>
        <fullName evidence="3">Fasciclin-like arabinogalactan protein 20</fullName>
    </submittedName>
</protein>
<dbReference type="KEGG" id="nnu:104592886"/>
<dbReference type="OMA" id="FFANMYY"/>
<accession>A0A1U7ZPX3</accession>
<dbReference type="PANTHER" id="PTHR33985">
    <property type="entry name" value="OS02G0491300 PROTEIN-RELATED"/>
    <property type="match status" value="1"/>
</dbReference>
<dbReference type="Proteomes" id="UP000189703">
    <property type="component" value="Unplaced"/>
</dbReference>
<dbReference type="GeneID" id="104592886"/>
<comment type="similarity">
    <text evidence="1">Belongs to the fasciclin-like AGP family.</text>
</comment>
<dbReference type="Gene3D" id="2.30.180.10">
    <property type="entry name" value="FAS1 domain"/>
    <property type="match status" value="2"/>
</dbReference>
<sequence length="347" mass="37960">MAILLLTSLILFSFFPISTLLPPCPETIPNAIAALSNSSYVSMALTLQLLCRTLDVRSSSATIFSPSDDAFIRSGQPSLSLLLYHFSPQRLSIANLSSLAFGNKIPTLSDHSLIVTTSTSDPQTSLNDVKINESSIYDDGSLVIYGIDDFLDPSYQLPFSSVPEPNSLASACTVTPDVHDHSSTSEAGGSFSAASKLLLSRGYSVMATFLDLQLIDLKAQMKLTVFAPIDEAMEERLGSYREYSSVFLRHVLPCRLTWTDLTGLDDRTVLQTFSKGFTISITATGDTLMINGVPVIFPDMYYSDWLVIHGLRQMLIFPEKQPPTGDSFFAFNGAEEESTPDFGGFHR</sequence>
<dbReference type="SUPFAM" id="SSF82153">
    <property type="entry name" value="FAS1 domain"/>
    <property type="match status" value="2"/>
</dbReference>
<proteinExistence type="inferred from homology"/>
<dbReference type="eggNOG" id="ENOG502RIKK">
    <property type="taxonomic scope" value="Eukaryota"/>
</dbReference>
<reference evidence="3" key="1">
    <citation type="submission" date="2025-08" db="UniProtKB">
        <authorList>
            <consortium name="RefSeq"/>
        </authorList>
    </citation>
    <scope>IDENTIFICATION</scope>
</reference>
<name>A0A1U7ZPX3_NELNU</name>
<dbReference type="SMART" id="SM00554">
    <property type="entry name" value="FAS1"/>
    <property type="match status" value="2"/>
</dbReference>
<dbReference type="OrthoDB" id="1893649at2759"/>
<dbReference type="InterPro" id="IPR000782">
    <property type="entry name" value="FAS1_domain"/>
</dbReference>
<dbReference type="InterPro" id="IPR036378">
    <property type="entry name" value="FAS1_dom_sf"/>
</dbReference>
<dbReference type="RefSeq" id="XP_010250718.1">
    <property type="nucleotide sequence ID" value="XM_010252416.2"/>
</dbReference>
<dbReference type="InterPro" id="IPR052806">
    <property type="entry name" value="Fasciclin-like_AGP"/>
</dbReference>
<dbReference type="AlphaFoldDB" id="A0A1U7ZPX3"/>
<evidence type="ECO:0000256" key="1">
    <source>
        <dbReference type="ARBA" id="ARBA00007843"/>
    </source>
</evidence>
<gene>
    <name evidence="3" type="primary">LOC104592886</name>
</gene>